<gene>
    <name evidence="1" type="ORF">MCB1EB_2146</name>
</gene>
<dbReference type="InterPro" id="IPR038695">
    <property type="entry name" value="Saro_0823-like_sf"/>
</dbReference>
<proteinExistence type="predicted"/>
<protein>
    <submittedName>
        <fullName evidence="1">Uncharacterized protein</fullName>
    </submittedName>
</protein>
<dbReference type="InterPro" id="IPR003795">
    <property type="entry name" value="DUF192"/>
</dbReference>
<evidence type="ECO:0000313" key="1">
    <source>
        <dbReference type="EMBL" id="BBE10307.1"/>
    </source>
</evidence>
<dbReference type="Proteomes" id="UP000282597">
    <property type="component" value="Chromosome"/>
</dbReference>
<dbReference type="Gene3D" id="2.60.120.1140">
    <property type="entry name" value="Protein of unknown function DUF192"/>
    <property type="match status" value="1"/>
</dbReference>
<dbReference type="KEGG" id="mcys:MCB1EB_2146"/>
<accession>A0A2Z6EY13</accession>
<name>A0A2Z6EY13_9BURK</name>
<dbReference type="AlphaFoldDB" id="A0A2Z6EY13"/>
<dbReference type="PANTHER" id="PTHR37953">
    <property type="entry name" value="UPF0127 PROTEIN MJ1496"/>
    <property type="match status" value="1"/>
</dbReference>
<dbReference type="PANTHER" id="PTHR37953:SF1">
    <property type="entry name" value="UPF0127 PROTEIN MJ1496"/>
    <property type="match status" value="1"/>
</dbReference>
<organism evidence="1 2">
    <name type="scientific">Mycoavidus cysteinexigens</name>
    <dbReference type="NCBI Taxonomy" id="1553431"/>
    <lineage>
        <taxon>Bacteria</taxon>
        <taxon>Pseudomonadati</taxon>
        <taxon>Pseudomonadota</taxon>
        <taxon>Betaproteobacteria</taxon>
        <taxon>Burkholderiales</taxon>
        <taxon>Burkholderiaceae</taxon>
        <taxon>Mycoavidus</taxon>
    </lineage>
</organism>
<evidence type="ECO:0000313" key="2">
    <source>
        <dbReference type="Proteomes" id="UP000282597"/>
    </source>
</evidence>
<keyword evidence="2" id="KW-1185">Reference proteome</keyword>
<reference evidence="1 2" key="1">
    <citation type="journal article" date="2018" name="Microbes Environ.">
        <title>Comparative Genomic Insights into Endofungal Lifestyles of Two Bacterial Endosymbionts, Mycoavidus cysteinexigens and Burkholderia rhizoxinica.</title>
        <authorList>
            <person name="Sharmin D."/>
            <person name="Guo Y."/>
            <person name="Nishizawa T."/>
            <person name="Ohshima S."/>
            <person name="Sato Y."/>
            <person name="Takashima Y."/>
            <person name="Narisawa K."/>
            <person name="Ohta H."/>
        </authorList>
    </citation>
    <scope>NUCLEOTIDE SEQUENCE [LARGE SCALE GENOMIC DNA]</scope>
    <source>
        <strain evidence="1 2">B1-EB</strain>
    </source>
</reference>
<dbReference type="Pfam" id="PF02643">
    <property type="entry name" value="DUF192"/>
    <property type="match status" value="1"/>
</dbReference>
<dbReference type="EMBL" id="AP018150">
    <property type="protein sequence ID" value="BBE10307.1"/>
    <property type="molecule type" value="Genomic_DNA"/>
</dbReference>
<sequence>MHRTSLGPNDGMLFVFDENAQHCFWMKNTKLALSIAFIDESGIITDIAEMKPETTENHCPRRAGRYALEMNQGWFAAKGIKPGAAIRGLP</sequence>